<feature type="region of interest" description="Disordered" evidence="7">
    <location>
        <begin position="41"/>
        <end position="67"/>
    </location>
</feature>
<accession>A0A8H4VWM6</accession>
<dbReference type="GO" id="GO:0004709">
    <property type="term" value="F:MAP kinase kinase kinase activity"/>
    <property type="evidence" value="ECO:0007669"/>
    <property type="project" value="UniProtKB-ARBA"/>
</dbReference>
<feature type="domain" description="Protein kinase" evidence="8">
    <location>
        <begin position="75"/>
        <end position="346"/>
    </location>
</feature>
<feature type="region of interest" description="Disordered" evidence="7">
    <location>
        <begin position="387"/>
        <end position="637"/>
    </location>
</feature>
<dbReference type="PANTHER" id="PTHR48016:SF48">
    <property type="entry name" value="SERINE_THREONINE-PROTEIN KINASE BCK1_SLK1_SSP31"/>
    <property type="match status" value="1"/>
</dbReference>
<feature type="compositionally biased region" description="Low complexity" evidence="7">
    <location>
        <begin position="434"/>
        <end position="450"/>
    </location>
</feature>
<dbReference type="PROSITE" id="PS50011">
    <property type="entry name" value="PROTEIN_KINASE_DOM"/>
    <property type="match status" value="1"/>
</dbReference>
<dbReference type="InterPro" id="IPR011009">
    <property type="entry name" value="Kinase-like_dom_sf"/>
</dbReference>
<comment type="similarity">
    <text evidence="1">Belongs to the protein kinase superfamily. STE Ser/Thr protein kinase family. MAP kinase kinase kinase subfamily.</text>
</comment>
<dbReference type="AlphaFoldDB" id="A0A8H4VWM6"/>
<dbReference type="GO" id="GO:0005524">
    <property type="term" value="F:ATP binding"/>
    <property type="evidence" value="ECO:0007669"/>
    <property type="project" value="UniProtKB-UniRule"/>
</dbReference>
<evidence type="ECO:0000256" key="4">
    <source>
        <dbReference type="ARBA" id="ARBA00022777"/>
    </source>
</evidence>
<reference evidence="9 10" key="1">
    <citation type="submission" date="2019-12" db="EMBL/GenBank/DDBJ databases">
        <authorList>
            <person name="Floudas D."/>
            <person name="Bentzer J."/>
            <person name="Ahren D."/>
            <person name="Johansson T."/>
            <person name="Persson P."/>
            <person name="Tunlid A."/>
        </authorList>
    </citation>
    <scope>NUCLEOTIDE SEQUENCE [LARGE SCALE GENOMIC DNA]</scope>
    <source>
        <strain evidence="9 10">CBS 102.39</strain>
    </source>
</reference>
<proteinExistence type="inferred from homology"/>
<feature type="compositionally biased region" description="Polar residues" evidence="7">
    <location>
        <begin position="555"/>
        <end position="584"/>
    </location>
</feature>
<gene>
    <name evidence="9" type="ORF">D9613_001735</name>
</gene>
<protein>
    <recommendedName>
        <fullName evidence="8">Protein kinase domain-containing protein</fullName>
    </recommendedName>
</protein>
<evidence type="ECO:0000256" key="5">
    <source>
        <dbReference type="ARBA" id="ARBA00022840"/>
    </source>
</evidence>
<feature type="compositionally biased region" description="Low complexity" evidence="7">
    <location>
        <begin position="474"/>
        <end position="487"/>
    </location>
</feature>
<dbReference type="InterPro" id="IPR050538">
    <property type="entry name" value="MAP_kinase_kinase_kinase"/>
</dbReference>
<feature type="region of interest" description="Disordered" evidence="7">
    <location>
        <begin position="1"/>
        <end position="28"/>
    </location>
</feature>
<evidence type="ECO:0000256" key="6">
    <source>
        <dbReference type="PROSITE-ProRule" id="PRU10141"/>
    </source>
</evidence>
<organism evidence="9 10">
    <name type="scientific">Agrocybe pediades</name>
    <dbReference type="NCBI Taxonomy" id="84607"/>
    <lineage>
        <taxon>Eukaryota</taxon>
        <taxon>Fungi</taxon>
        <taxon>Dikarya</taxon>
        <taxon>Basidiomycota</taxon>
        <taxon>Agaricomycotina</taxon>
        <taxon>Agaricomycetes</taxon>
        <taxon>Agaricomycetidae</taxon>
        <taxon>Agaricales</taxon>
        <taxon>Agaricineae</taxon>
        <taxon>Strophariaceae</taxon>
        <taxon>Agrocybe</taxon>
    </lineage>
</organism>
<dbReference type="PROSITE" id="PS00107">
    <property type="entry name" value="PROTEIN_KINASE_ATP"/>
    <property type="match status" value="1"/>
</dbReference>
<dbReference type="EMBL" id="JAACJL010000001">
    <property type="protein sequence ID" value="KAF4623055.1"/>
    <property type="molecule type" value="Genomic_DNA"/>
</dbReference>
<feature type="binding site" evidence="6">
    <location>
        <position position="104"/>
    </location>
    <ligand>
        <name>ATP</name>
        <dbReference type="ChEBI" id="CHEBI:30616"/>
    </ligand>
</feature>
<dbReference type="Proteomes" id="UP000521872">
    <property type="component" value="Unassembled WGS sequence"/>
</dbReference>
<dbReference type="Pfam" id="PF00069">
    <property type="entry name" value="Pkinase"/>
    <property type="match status" value="1"/>
</dbReference>
<keyword evidence="10" id="KW-1185">Reference proteome</keyword>
<evidence type="ECO:0000256" key="7">
    <source>
        <dbReference type="SAM" id="MobiDB-lite"/>
    </source>
</evidence>
<dbReference type="PROSITE" id="PS00108">
    <property type="entry name" value="PROTEIN_KINASE_ST"/>
    <property type="match status" value="1"/>
</dbReference>
<name>A0A8H4VWM6_9AGAR</name>
<evidence type="ECO:0000259" key="8">
    <source>
        <dbReference type="PROSITE" id="PS50011"/>
    </source>
</evidence>
<dbReference type="InterPro" id="IPR008271">
    <property type="entry name" value="Ser/Thr_kinase_AS"/>
</dbReference>
<feature type="region of interest" description="Disordered" evidence="7">
    <location>
        <begin position="654"/>
        <end position="688"/>
    </location>
</feature>
<dbReference type="SUPFAM" id="SSF56112">
    <property type="entry name" value="Protein kinase-like (PK-like)"/>
    <property type="match status" value="1"/>
</dbReference>
<comment type="caution">
    <text evidence="9">The sequence shown here is derived from an EMBL/GenBank/DDBJ whole genome shotgun (WGS) entry which is preliminary data.</text>
</comment>
<evidence type="ECO:0000313" key="10">
    <source>
        <dbReference type="Proteomes" id="UP000521872"/>
    </source>
</evidence>
<sequence>MHPKDQVPGNPLERPHKPFRPSRPADREVSLDKYFNGFGFVRPFAPGTKSQPKKTPPARDVGAPDTDKKKVTFRWMKGELVGRGSHGNVYMAFNATTGEVIAVKQVELPQTVSDKRKEETNKFIEALIDERDTLRDLDHANIVQYLGFEENPLTLNIFLEYVSGGTIGSCLKQYGPFCDEVTRHFSYQILEGLVYLHSKGIIHRDLKPDNVLVEESGVCKISDFGISKKLADYLGRAHTMLKGTSQYMAPEIVDSERAGRDGYDSKVDIWSMGCITMEMWTAQRPWQNEGLNNAFSIMLKLMERQAPPLPDDFEPTEAGREFLDACFTSDPTERPPAHVLQTYPYVQLPRDWTFPGMANMSTKRSRSTRDSFGNKYGYSATTFTKEDGGLTAVPQRASPPDNSVATITPRPITPPLVFIERPGPPKPKLFRGRSQSTSSHSSGSQKSSQSTYRKPPLMVYNPDEPEEVQRSAATSKSPSSQPYTYQPPSLPEIGSMSTSQPVPYSNQLAPLQPNRFVDPVVQSPPEQSSHSKPSGLRGLLSMPSKLSLRRVRSSGPGSATGSPISPSNETVVSDTASEFSTSSIWKKPPPDLKFRSSKSLSSQTNPRPVTQQATSSRHPLADTTGAPQISSVVGDTRPAISEVMERFKTFFPDHDLEQPVAESSAEGAGVPIPRLDTGTKIKSKAIADEQLGSPTRLWDSRIEEIRKPPK</sequence>
<keyword evidence="5 6" id="KW-0067">ATP-binding</keyword>
<dbReference type="Gene3D" id="1.10.510.10">
    <property type="entry name" value="Transferase(Phosphotransferase) domain 1"/>
    <property type="match status" value="1"/>
</dbReference>
<dbReference type="PANTHER" id="PTHR48016">
    <property type="entry name" value="MAP KINASE KINASE KINASE SSK2-RELATED-RELATED"/>
    <property type="match status" value="1"/>
</dbReference>
<dbReference type="InterPro" id="IPR000719">
    <property type="entry name" value="Prot_kinase_dom"/>
</dbReference>
<evidence type="ECO:0000256" key="1">
    <source>
        <dbReference type="ARBA" id="ARBA00006529"/>
    </source>
</evidence>
<keyword evidence="2" id="KW-0808">Transferase</keyword>
<feature type="compositionally biased region" description="Polar residues" evidence="7">
    <location>
        <begin position="495"/>
        <end position="509"/>
    </location>
</feature>
<feature type="compositionally biased region" description="Polar residues" evidence="7">
    <location>
        <begin position="597"/>
        <end position="617"/>
    </location>
</feature>
<keyword evidence="4" id="KW-0418">Kinase</keyword>
<dbReference type="InterPro" id="IPR017441">
    <property type="entry name" value="Protein_kinase_ATP_BS"/>
</dbReference>
<evidence type="ECO:0000256" key="3">
    <source>
        <dbReference type="ARBA" id="ARBA00022741"/>
    </source>
</evidence>
<dbReference type="FunFam" id="3.30.200.20:FF:000387">
    <property type="entry name" value="Serine/threonine-protein kinase STE11"/>
    <property type="match status" value="1"/>
</dbReference>
<keyword evidence="3 6" id="KW-0547">Nucleotide-binding</keyword>
<evidence type="ECO:0000313" key="9">
    <source>
        <dbReference type="EMBL" id="KAF4623055.1"/>
    </source>
</evidence>
<dbReference type="SMART" id="SM00220">
    <property type="entry name" value="S_TKc"/>
    <property type="match status" value="1"/>
</dbReference>
<evidence type="ECO:0000256" key="2">
    <source>
        <dbReference type="ARBA" id="ARBA00022679"/>
    </source>
</evidence>